<sequence>MQKSEFRVWGLVQGVGFRFSTWRKANELGLCGYVRNQADGSVYIIACGEENALNLFRQWLQTGPRNAKVTRVIEQPYHINRAFTGFQVER</sequence>
<comment type="caution">
    <text evidence="9">The sequence shown here is derived from an EMBL/GenBank/DDBJ whole genome shotgun (WGS) entry which is preliminary data.</text>
</comment>
<evidence type="ECO:0000256" key="1">
    <source>
        <dbReference type="ARBA" id="ARBA00005614"/>
    </source>
</evidence>
<dbReference type="InterPro" id="IPR020456">
    <property type="entry name" value="Acylphosphatase"/>
</dbReference>
<accession>A0A4R6V7V2</accession>
<dbReference type="InterPro" id="IPR017968">
    <property type="entry name" value="Acylphosphatase_CS"/>
</dbReference>
<dbReference type="InterPro" id="IPR001792">
    <property type="entry name" value="Acylphosphatase-like_dom"/>
</dbReference>
<comment type="catalytic activity">
    <reaction evidence="4 5 6">
        <text>an acyl phosphate + H2O = a carboxylate + phosphate + H(+)</text>
        <dbReference type="Rhea" id="RHEA:14965"/>
        <dbReference type="ChEBI" id="CHEBI:15377"/>
        <dbReference type="ChEBI" id="CHEBI:15378"/>
        <dbReference type="ChEBI" id="CHEBI:29067"/>
        <dbReference type="ChEBI" id="CHEBI:43474"/>
        <dbReference type="ChEBI" id="CHEBI:59918"/>
        <dbReference type="EC" id="3.6.1.7"/>
    </reaction>
</comment>
<gene>
    <name evidence="9" type="ORF">EDC45_1586</name>
</gene>
<dbReference type="Gene3D" id="3.30.70.100">
    <property type="match status" value="1"/>
</dbReference>
<dbReference type="Proteomes" id="UP000295657">
    <property type="component" value="Unassembled WGS sequence"/>
</dbReference>
<dbReference type="PROSITE" id="PS00150">
    <property type="entry name" value="ACYLPHOSPHATASE_1"/>
    <property type="match status" value="1"/>
</dbReference>
<comment type="similarity">
    <text evidence="1 7">Belongs to the acylphosphatase family.</text>
</comment>
<dbReference type="OrthoDB" id="5295388at2"/>
<dbReference type="RefSeq" id="WP_133545190.1">
    <property type="nucleotide sequence ID" value="NZ_SNYQ01000006.1"/>
</dbReference>
<dbReference type="AlphaFoldDB" id="A0A4R6V7V2"/>
<dbReference type="EMBL" id="SNYQ01000006">
    <property type="protein sequence ID" value="TDQ57191.1"/>
    <property type="molecule type" value="Genomic_DNA"/>
</dbReference>
<dbReference type="SUPFAM" id="SSF54975">
    <property type="entry name" value="Acylphosphatase/BLUF domain-like"/>
    <property type="match status" value="1"/>
</dbReference>
<dbReference type="GO" id="GO:0003998">
    <property type="term" value="F:acylphosphatase activity"/>
    <property type="evidence" value="ECO:0007669"/>
    <property type="project" value="UniProtKB-EC"/>
</dbReference>
<dbReference type="PROSITE" id="PS51160">
    <property type="entry name" value="ACYLPHOSPHATASE_3"/>
    <property type="match status" value="1"/>
</dbReference>
<dbReference type="Pfam" id="PF00708">
    <property type="entry name" value="Acylphosphatase"/>
    <property type="match status" value="1"/>
</dbReference>
<evidence type="ECO:0000256" key="4">
    <source>
        <dbReference type="ARBA" id="ARBA00047645"/>
    </source>
</evidence>
<keyword evidence="10" id="KW-1185">Reference proteome</keyword>
<organism evidence="9 10">
    <name type="scientific">Mesocricetibacter intestinalis</name>
    <dbReference type="NCBI Taxonomy" id="1521930"/>
    <lineage>
        <taxon>Bacteria</taxon>
        <taxon>Pseudomonadati</taxon>
        <taxon>Pseudomonadota</taxon>
        <taxon>Gammaproteobacteria</taxon>
        <taxon>Pasteurellales</taxon>
        <taxon>Pasteurellaceae</taxon>
        <taxon>Mesocricetibacter</taxon>
    </lineage>
</organism>
<dbReference type="PANTHER" id="PTHR47268">
    <property type="entry name" value="ACYLPHOSPHATASE"/>
    <property type="match status" value="1"/>
</dbReference>
<name>A0A4R6V7V2_9PAST</name>
<evidence type="ECO:0000259" key="8">
    <source>
        <dbReference type="PROSITE" id="PS51160"/>
    </source>
</evidence>
<dbReference type="InterPro" id="IPR036046">
    <property type="entry name" value="Acylphosphatase-like_dom_sf"/>
</dbReference>
<dbReference type="NCBIfam" id="NF011019">
    <property type="entry name" value="PRK14448.1"/>
    <property type="match status" value="1"/>
</dbReference>
<reference evidence="9 10" key="1">
    <citation type="submission" date="2019-03" db="EMBL/GenBank/DDBJ databases">
        <title>Genomic Encyclopedia of Type Strains, Phase IV (KMG-IV): sequencing the most valuable type-strain genomes for metagenomic binning, comparative biology and taxonomic classification.</title>
        <authorList>
            <person name="Goeker M."/>
        </authorList>
    </citation>
    <scope>NUCLEOTIDE SEQUENCE [LARGE SCALE GENOMIC DNA]</scope>
    <source>
        <strain evidence="9 10">DSM 28403</strain>
    </source>
</reference>
<evidence type="ECO:0000256" key="6">
    <source>
        <dbReference type="RuleBase" id="RU000553"/>
    </source>
</evidence>
<evidence type="ECO:0000313" key="10">
    <source>
        <dbReference type="Proteomes" id="UP000295657"/>
    </source>
</evidence>
<feature type="active site" evidence="5">
    <location>
        <position position="18"/>
    </location>
</feature>
<proteinExistence type="inferred from homology"/>
<dbReference type="NCBIfam" id="NF011000">
    <property type="entry name" value="PRK14426.1"/>
    <property type="match status" value="1"/>
</dbReference>
<evidence type="ECO:0000313" key="9">
    <source>
        <dbReference type="EMBL" id="TDQ57191.1"/>
    </source>
</evidence>
<evidence type="ECO:0000256" key="3">
    <source>
        <dbReference type="ARBA" id="ARBA00015991"/>
    </source>
</evidence>
<keyword evidence="5 6" id="KW-0378">Hydrolase</keyword>
<dbReference type="EC" id="3.6.1.7" evidence="2 5"/>
<feature type="active site" evidence="5">
    <location>
        <position position="36"/>
    </location>
</feature>
<feature type="domain" description="Acylphosphatase-like" evidence="8">
    <location>
        <begin position="3"/>
        <end position="90"/>
    </location>
</feature>
<protein>
    <recommendedName>
        <fullName evidence="3 5">Acylphosphatase</fullName>
        <ecNumber evidence="2 5">3.6.1.7</ecNumber>
    </recommendedName>
</protein>
<dbReference type="PROSITE" id="PS00151">
    <property type="entry name" value="ACYLPHOSPHATASE_2"/>
    <property type="match status" value="1"/>
</dbReference>
<evidence type="ECO:0000256" key="7">
    <source>
        <dbReference type="RuleBase" id="RU004168"/>
    </source>
</evidence>
<dbReference type="PANTHER" id="PTHR47268:SF4">
    <property type="entry name" value="ACYLPHOSPHATASE"/>
    <property type="match status" value="1"/>
</dbReference>
<evidence type="ECO:0000256" key="5">
    <source>
        <dbReference type="PROSITE-ProRule" id="PRU00520"/>
    </source>
</evidence>
<evidence type="ECO:0000256" key="2">
    <source>
        <dbReference type="ARBA" id="ARBA00012150"/>
    </source>
</evidence>